<dbReference type="Gene3D" id="1.10.510.10">
    <property type="entry name" value="Transferase(Phosphotransferase) domain 1"/>
    <property type="match status" value="1"/>
</dbReference>
<protein>
    <submittedName>
        <fullName evidence="3">Protein kinase domain-containing protein</fullName>
    </submittedName>
</protein>
<dbReference type="InterPro" id="IPR050122">
    <property type="entry name" value="RTK"/>
</dbReference>
<accession>A0A914CIN3</accession>
<dbReference type="PANTHER" id="PTHR24416:SF611">
    <property type="entry name" value="TYROSINE-PROTEIN KINASE TRANSMEMBRANE RECEPTOR ROR"/>
    <property type="match status" value="1"/>
</dbReference>
<dbReference type="GO" id="GO:0043235">
    <property type="term" value="C:receptor complex"/>
    <property type="evidence" value="ECO:0007669"/>
    <property type="project" value="TreeGrafter"/>
</dbReference>
<dbReference type="PRINTS" id="PR00109">
    <property type="entry name" value="TYRKINASE"/>
</dbReference>
<dbReference type="Proteomes" id="UP000887540">
    <property type="component" value="Unplaced"/>
</dbReference>
<dbReference type="PROSITE" id="PS50011">
    <property type="entry name" value="PROTEIN_KINASE_DOM"/>
    <property type="match status" value="1"/>
</dbReference>
<dbReference type="AlphaFoldDB" id="A0A914CIN3"/>
<dbReference type="GO" id="GO:0005886">
    <property type="term" value="C:plasma membrane"/>
    <property type="evidence" value="ECO:0007669"/>
    <property type="project" value="TreeGrafter"/>
</dbReference>
<dbReference type="GO" id="GO:0004714">
    <property type="term" value="F:transmembrane receptor protein tyrosine kinase activity"/>
    <property type="evidence" value="ECO:0007669"/>
    <property type="project" value="TreeGrafter"/>
</dbReference>
<evidence type="ECO:0000259" key="1">
    <source>
        <dbReference type="PROSITE" id="PS50011"/>
    </source>
</evidence>
<dbReference type="WBParaSite" id="ACRNAN_scaffold1122.g20479.t1">
    <property type="protein sequence ID" value="ACRNAN_scaffold1122.g20479.t1"/>
    <property type="gene ID" value="ACRNAN_scaffold1122.g20479"/>
</dbReference>
<evidence type="ECO:0000313" key="3">
    <source>
        <dbReference type="WBParaSite" id="ACRNAN_scaffold1122.g20479.t1"/>
    </source>
</evidence>
<dbReference type="InterPro" id="IPR001245">
    <property type="entry name" value="Ser-Thr/Tyr_kinase_cat_dom"/>
</dbReference>
<dbReference type="PANTHER" id="PTHR24416">
    <property type="entry name" value="TYROSINE-PROTEIN KINASE RECEPTOR"/>
    <property type="match status" value="1"/>
</dbReference>
<dbReference type="InterPro" id="IPR008266">
    <property type="entry name" value="Tyr_kinase_AS"/>
</dbReference>
<organism evidence="2 3">
    <name type="scientific">Acrobeloides nanus</name>
    <dbReference type="NCBI Taxonomy" id="290746"/>
    <lineage>
        <taxon>Eukaryota</taxon>
        <taxon>Metazoa</taxon>
        <taxon>Ecdysozoa</taxon>
        <taxon>Nematoda</taxon>
        <taxon>Chromadorea</taxon>
        <taxon>Rhabditida</taxon>
        <taxon>Tylenchina</taxon>
        <taxon>Cephalobomorpha</taxon>
        <taxon>Cephaloboidea</taxon>
        <taxon>Cephalobidae</taxon>
        <taxon>Acrobeloides</taxon>
    </lineage>
</organism>
<dbReference type="GO" id="GO:0007169">
    <property type="term" value="P:cell surface receptor protein tyrosine kinase signaling pathway"/>
    <property type="evidence" value="ECO:0007669"/>
    <property type="project" value="TreeGrafter"/>
</dbReference>
<dbReference type="InterPro" id="IPR000719">
    <property type="entry name" value="Prot_kinase_dom"/>
</dbReference>
<keyword evidence="2" id="KW-1185">Reference proteome</keyword>
<dbReference type="Pfam" id="PF07714">
    <property type="entry name" value="PK_Tyr_Ser-Thr"/>
    <property type="match status" value="1"/>
</dbReference>
<dbReference type="SUPFAM" id="SSF56112">
    <property type="entry name" value="Protein kinase-like (PK-like)"/>
    <property type="match status" value="1"/>
</dbReference>
<dbReference type="InterPro" id="IPR020635">
    <property type="entry name" value="Tyr_kinase_cat_dom"/>
</dbReference>
<dbReference type="GO" id="GO:0005524">
    <property type="term" value="F:ATP binding"/>
    <property type="evidence" value="ECO:0007669"/>
    <property type="project" value="InterPro"/>
</dbReference>
<name>A0A914CIN3_9BILA</name>
<proteinExistence type="predicted"/>
<dbReference type="PROSITE" id="PS00109">
    <property type="entry name" value="PROTEIN_KINASE_TYR"/>
    <property type="match status" value="1"/>
</dbReference>
<dbReference type="SMART" id="SM00219">
    <property type="entry name" value="TyrKc"/>
    <property type="match status" value="1"/>
</dbReference>
<evidence type="ECO:0000313" key="2">
    <source>
        <dbReference type="Proteomes" id="UP000887540"/>
    </source>
</evidence>
<sequence>MVHRDLAARNILLTDGYTAKISDFGLCCTCDDTLIYQASRRKKLPMKWLSIEALTERKFSEKSDVWSLGVLIYEILSEGKVPYVTIDNDELLKFLQEGNRLKCPEGTPEEINELLLQIWDQEPENRPNFEELVEKFRNMLTVATELYGYLS</sequence>
<dbReference type="InterPro" id="IPR011009">
    <property type="entry name" value="Kinase-like_dom_sf"/>
</dbReference>
<reference evidence="3" key="1">
    <citation type="submission" date="2022-11" db="UniProtKB">
        <authorList>
            <consortium name="WormBaseParasite"/>
        </authorList>
    </citation>
    <scope>IDENTIFICATION</scope>
</reference>
<feature type="domain" description="Protein kinase" evidence="1">
    <location>
        <begin position="1"/>
        <end position="140"/>
    </location>
</feature>